<dbReference type="Proteomes" id="UP000651271">
    <property type="component" value="Unassembled WGS sequence"/>
</dbReference>
<dbReference type="EMBL" id="JACOIJ010000016">
    <property type="protein sequence ID" value="MBD1429826.1"/>
    <property type="molecule type" value="Genomic_DNA"/>
</dbReference>
<organism evidence="1 2">
    <name type="scientific">Sphingobacterium litopenaei</name>
    <dbReference type="NCBI Taxonomy" id="2763500"/>
    <lineage>
        <taxon>Bacteria</taxon>
        <taxon>Pseudomonadati</taxon>
        <taxon>Bacteroidota</taxon>
        <taxon>Sphingobacteriia</taxon>
        <taxon>Sphingobacteriales</taxon>
        <taxon>Sphingobacteriaceae</taxon>
        <taxon>Sphingobacterium</taxon>
    </lineage>
</organism>
<name>A0ABR7YEY2_9SPHI</name>
<proteinExistence type="predicted"/>
<protein>
    <submittedName>
        <fullName evidence="1">Abi family protein</fullName>
    </submittedName>
</protein>
<evidence type="ECO:0000313" key="2">
    <source>
        <dbReference type="Proteomes" id="UP000651271"/>
    </source>
</evidence>
<dbReference type="InterPro" id="IPR011664">
    <property type="entry name" value="Abi_system_AbiD/AbiF-like"/>
</dbReference>
<gene>
    <name evidence="1" type="ORF">H8B04_09600</name>
</gene>
<comment type="caution">
    <text evidence="1">The sequence shown here is derived from an EMBL/GenBank/DDBJ whole genome shotgun (WGS) entry which is preliminary data.</text>
</comment>
<accession>A0ABR7YEY2</accession>
<dbReference type="Pfam" id="PF07751">
    <property type="entry name" value="Abi_2"/>
    <property type="match status" value="1"/>
</dbReference>
<sequence>MDKNHNFEPNTSLSSVIELYYLDVDLRNLLSKYLYRIEVHFRTQIVYYASNKHHSSPTWFIDPKLVDRGFLDKLDDIYNYSFKKYNTPIKRHHQKYINDKYAPAWKTLEFFTFGQIFSLYKNLKDQTLKSEIAVKYGIKDVSVFENHISSIINIRNICSHSAVLFDFNQPLGIKKIPCKKFKLKTRNQTNLNASFRLILFILSKVSQNRTDELEASLKKIFTEANNSPFVSKIINSHICFDL</sequence>
<evidence type="ECO:0000313" key="1">
    <source>
        <dbReference type="EMBL" id="MBD1429826.1"/>
    </source>
</evidence>
<reference evidence="1 2" key="1">
    <citation type="submission" date="2020-08" db="EMBL/GenBank/DDBJ databases">
        <title>Sphingobacterium sp. DN04309 isolated from aquaculture water.</title>
        <authorList>
            <person name="Zhang M."/>
        </authorList>
    </citation>
    <scope>NUCLEOTIDE SEQUENCE [LARGE SCALE GENOMIC DNA]</scope>
    <source>
        <strain evidence="1 2">DN04309</strain>
    </source>
</reference>
<keyword evidence="2" id="KW-1185">Reference proteome</keyword>
<dbReference type="RefSeq" id="WP_190302243.1">
    <property type="nucleotide sequence ID" value="NZ_JACOIJ010000016.1"/>
</dbReference>